<evidence type="ECO:0000313" key="3">
    <source>
        <dbReference type="Proteomes" id="UP000007730"/>
    </source>
</evidence>
<dbReference type="HOGENOM" id="CLU_104618_0_0_5"/>
<keyword evidence="3" id="KW-1185">Reference proteome</keyword>
<dbReference type="AlphaFoldDB" id="B6JD88"/>
<name>B6JD88_AFIC5</name>
<dbReference type="KEGG" id="ocg:OCA5_c31560"/>
<dbReference type="KEGG" id="oca:OCAR_4794"/>
<protein>
    <submittedName>
        <fullName evidence="2">Uncharacterized protein</fullName>
    </submittedName>
</protein>
<dbReference type="OrthoDB" id="996425at2"/>
<dbReference type="STRING" id="504832.OCA5_c31560"/>
<proteinExistence type="predicted"/>
<evidence type="ECO:0000256" key="1">
    <source>
        <dbReference type="SAM" id="SignalP"/>
    </source>
</evidence>
<dbReference type="Proteomes" id="UP000007730">
    <property type="component" value="Chromosome"/>
</dbReference>
<accession>B6JD88</accession>
<feature type="signal peptide" evidence="1">
    <location>
        <begin position="1"/>
        <end position="23"/>
    </location>
</feature>
<keyword evidence="1" id="KW-0732">Signal</keyword>
<dbReference type="RefSeq" id="WP_012561961.1">
    <property type="nucleotide sequence ID" value="NC_011386.1"/>
</dbReference>
<sequence>MKLSGRALLISLALFVLTTPATASDWKPYGNARFQYWIDIPPGFTGVKESENSDGGRSSSPDGRAELRVWGSYLTEGSFAAEVNWRVDQDHSNGWIIAYRKQKANWAVWSGTKDDRIFYERAIPVCDDATAYFRLEYDKEQKKTFDPIISRLVKSQRASRC</sequence>
<evidence type="ECO:0000313" key="2">
    <source>
        <dbReference type="EMBL" id="AEI07840.1"/>
    </source>
</evidence>
<feature type="chain" id="PRO_5002846877" evidence="1">
    <location>
        <begin position="24"/>
        <end position="161"/>
    </location>
</feature>
<gene>
    <name evidence="2" type="ordered locus">OCA5_c31560</name>
</gene>
<dbReference type="eggNOG" id="COG0515">
    <property type="taxonomic scope" value="Bacteria"/>
</dbReference>
<reference evidence="2 3" key="1">
    <citation type="journal article" date="2011" name="J. Bacteriol.">
        <title>Complete genome sequences of the chemolithoautotrophic Oligotropha carboxidovorans strains OM4 and OM5.</title>
        <authorList>
            <person name="Volland S."/>
            <person name="Rachinger M."/>
            <person name="Strittmatter A."/>
            <person name="Daniel R."/>
            <person name="Gottschalk G."/>
            <person name="Meyer O."/>
        </authorList>
    </citation>
    <scope>NUCLEOTIDE SEQUENCE [LARGE SCALE GENOMIC DNA]</scope>
    <source>
        <strain evidence="3">ATCC 49405 / DSM 1227 / KCTC 32145 / OM5</strain>
    </source>
</reference>
<dbReference type="EMBL" id="CP002826">
    <property type="protein sequence ID" value="AEI07840.1"/>
    <property type="molecule type" value="Genomic_DNA"/>
</dbReference>
<organism evidence="2 3">
    <name type="scientific">Afipia carboxidovorans (strain ATCC 49405 / DSM 1227 / KCTC 32145 / OM5)</name>
    <name type="common">Oligotropha carboxidovorans</name>
    <dbReference type="NCBI Taxonomy" id="504832"/>
    <lineage>
        <taxon>Bacteria</taxon>
        <taxon>Pseudomonadati</taxon>
        <taxon>Pseudomonadota</taxon>
        <taxon>Alphaproteobacteria</taxon>
        <taxon>Hyphomicrobiales</taxon>
        <taxon>Nitrobacteraceae</taxon>
        <taxon>Afipia</taxon>
    </lineage>
</organism>